<keyword evidence="1" id="KW-0547">Nucleotide-binding</keyword>
<dbReference type="InterPro" id="IPR027484">
    <property type="entry name" value="PInositol-4-P-5-kinase_N"/>
</dbReference>
<dbReference type="GO" id="GO:0005524">
    <property type="term" value="F:ATP binding"/>
    <property type="evidence" value="ECO:0007669"/>
    <property type="project" value="UniProtKB-UniRule"/>
</dbReference>
<evidence type="ECO:0000313" key="5">
    <source>
        <dbReference type="Proteomes" id="UP000092321"/>
    </source>
</evidence>
<dbReference type="OrthoDB" id="20783at2759"/>
<keyword evidence="1" id="KW-0808">Transferase</keyword>
<feature type="compositionally biased region" description="Basic residues" evidence="2">
    <location>
        <begin position="132"/>
        <end position="141"/>
    </location>
</feature>
<feature type="domain" description="PIPK" evidence="3">
    <location>
        <begin position="399"/>
        <end position="782"/>
    </location>
</feature>
<gene>
    <name evidence="4" type="ORF">HANVADRAFT_53779</name>
</gene>
<sequence length="814" mass="92911">MTGQGDSMVRSLSPKVQSNFDESISKKSLENRNGNISKFNTNYKIQSSDSDNTNDVFNFVDLVQNSNSNNEDKNEYSFKSLNFNKNNSIQKCNSNDSSPLNKHGIDQEIFDLHADTKIKEQSQINNDNSKKVSNRLHHSGTAKRSSTDFRKKSTEQFLHLREESLTINTNTLAQAQNTVSPPSTPSTPRLSTINNNHSPQQQRSTRPPFLASKHSQIIPVLSVNDVVPNPHSMNNNVNHINMTTLNNQTPSTSVYSKSARNSVTNINQPTKDEIATKLVYPTIDPNAIKEYNEATKKTEFEVIDYKNKERKTLKVEQTRDDELVRKLTHLAKNNESGTDLGATSKQNQSDMKSMQSKTAANNDRNSITHAGVDPNLDMEDVADDTYSETIVDGHTNFTIAYNMLSGIKASVLKYQERVDKKLRIQKAKGNKKYLVDVKESDFTNTEKLKFVHKDKLLYSFKFKDYAPQIFSNLRKIFKIEDELYLESLTSKYVLSELNSPGKSGSFFYYSPDNKYIIKTIRKPEHKHLRNHLKQYYEHCEGNPETLLSQFYGLYRMKLPISLKFTNPPKSRRIYFIVMNNVFPMHIDQSFDLKGSLLGRMTDVPESKIPLRQRSFSRNSQINNAKKHSIVQPIEGIEPADLTINDDSQENVAPLTLKDLNWLDNSMRLELDANITEDLKAQLSRDVSLLKRLNTMDYSLLIGIHFTNTEEFYYSDDLLSKSIASKDGNKLYFIGIIDCLTNYSFIKKIETLFKSITHSKSEISAVPPDMYGKRFVNFMEQNVLPVVEHKANNSTGNKNKKSVIEPLKTSNKIHS</sequence>
<keyword evidence="1" id="KW-0418">Kinase</keyword>
<dbReference type="EMBL" id="LXPE01000059">
    <property type="protein sequence ID" value="OBA25642.1"/>
    <property type="molecule type" value="Genomic_DNA"/>
</dbReference>
<feature type="region of interest" description="Disordered" evidence="2">
    <location>
        <begin position="329"/>
        <end position="374"/>
    </location>
</feature>
<dbReference type="GO" id="GO:0016308">
    <property type="term" value="F:1-phosphatidylinositol-4-phosphate 5-kinase activity"/>
    <property type="evidence" value="ECO:0007669"/>
    <property type="project" value="TreeGrafter"/>
</dbReference>
<dbReference type="Gene3D" id="3.30.800.10">
    <property type="entry name" value="Phosphatidylinositol Phosphate Kinase II Beta"/>
    <property type="match status" value="1"/>
</dbReference>
<dbReference type="GO" id="GO:0005886">
    <property type="term" value="C:plasma membrane"/>
    <property type="evidence" value="ECO:0007669"/>
    <property type="project" value="TreeGrafter"/>
</dbReference>
<evidence type="ECO:0000313" key="4">
    <source>
        <dbReference type="EMBL" id="OBA25642.1"/>
    </source>
</evidence>
<dbReference type="SUPFAM" id="SSF56104">
    <property type="entry name" value="SAICAR synthase-like"/>
    <property type="match status" value="2"/>
</dbReference>
<dbReference type="Gene3D" id="3.30.810.10">
    <property type="entry name" value="2-Layer Sandwich"/>
    <property type="match status" value="1"/>
</dbReference>
<dbReference type="InterPro" id="IPR027483">
    <property type="entry name" value="PInositol-4-P-4/5-kinase_C_sf"/>
</dbReference>
<dbReference type="PROSITE" id="PS51455">
    <property type="entry name" value="PIPK"/>
    <property type="match status" value="1"/>
</dbReference>
<accession>A0A1B7TA85</accession>
<dbReference type="InterPro" id="IPR002498">
    <property type="entry name" value="PInositol-4-P-4/5-kinase_core"/>
</dbReference>
<dbReference type="PANTHER" id="PTHR23086">
    <property type="entry name" value="PHOSPHATIDYLINOSITOL-4-PHOSPHATE 5-KINASE"/>
    <property type="match status" value="1"/>
</dbReference>
<feature type="region of interest" description="Disordered" evidence="2">
    <location>
        <begin position="1"/>
        <end position="27"/>
    </location>
</feature>
<feature type="compositionally biased region" description="Polar residues" evidence="2">
    <location>
        <begin position="193"/>
        <end position="205"/>
    </location>
</feature>
<evidence type="ECO:0000259" key="3">
    <source>
        <dbReference type="PROSITE" id="PS51455"/>
    </source>
</evidence>
<feature type="compositionally biased region" description="Polar residues" evidence="2">
    <location>
        <begin position="331"/>
        <end position="368"/>
    </location>
</feature>
<comment type="caution">
    <text evidence="4">The sequence shown here is derived from an EMBL/GenBank/DDBJ whole genome shotgun (WGS) entry which is preliminary data.</text>
</comment>
<keyword evidence="5" id="KW-1185">Reference proteome</keyword>
<feature type="region of interest" description="Disordered" evidence="2">
    <location>
        <begin position="790"/>
        <end position="814"/>
    </location>
</feature>
<feature type="region of interest" description="Disordered" evidence="2">
    <location>
        <begin position="174"/>
        <end position="209"/>
    </location>
</feature>
<reference evidence="5" key="1">
    <citation type="journal article" date="2016" name="Proc. Natl. Acad. Sci. U.S.A.">
        <title>Comparative genomics of biotechnologically important yeasts.</title>
        <authorList>
            <person name="Riley R."/>
            <person name="Haridas S."/>
            <person name="Wolfe K.H."/>
            <person name="Lopes M.R."/>
            <person name="Hittinger C.T."/>
            <person name="Goeker M."/>
            <person name="Salamov A.A."/>
            <person name="Wisecaver J.H."/>
            <person name="Long T.M."/>
            <person name="Calvey C.H."/>
            <person name="Aerts A.L."/>
            <person name="Barry K.W."/>
            <person name="Choi C."/>
            <person name="Clum A."/>
            <person name="Coughlan A.Y."/>
            <person name="Deshpande S."/>
            <person name="Douglass A.P."/>
            <person name="Hanson S.J."/>
            <person name="Klenk H.-P."/>
            <person name="LaButti K.M."/>
            <person name="Lapidus A."/>
            <person name="Lindquist E.A."/>
            <person name="Lipzen A.M."/>
            <person name="Meier-Kolthoff J.P."/>
            <person name="Ohm R.A."/>
            <person name="Otillar R.P."/>
            <person name="Pangilinan J.L."/>
            <person name="Peng Y."/>
            <person name="Rokas A."/>
            <person name="Rosa C.A."/>
            <person name="Scheuner C."/>
            <person name="Sibirny A.A."/>
            <person name="Slot J.C."/>
            <person name="Stielow J.B."/>
            <person name="Sun H."/>
            <person name="Kurtzman C.P."/>
            <person name="Blackwell M."/>
            <person name="Grigoriev I.V."/>
            <person name="Jeffries T.W."/>
        </authorList>
    </citation>
    <scope>NUCLEOTIDE SEQUENCE [LARGE SCALE GENOMIC DNA]</scope>
    <source>
        <strain evidence="5">NRRL Y-1626</strain>
    </source>
</reference>
<feature type="compositionally biased region" description="Low complexity" evidence="2">
    <location>
        <begin position="178"/>
        <end position="192"/>
    </location>
</feature>
<dbReference type="AlphaFoldDB" id="A0A1B7TA85"/>
<name>A0A1B7TA85_9ASCO</name>
<dbReference type="GO" id="GO:0046854">
    <property type="term" value="P:phosphatidylinositol phosphate biosynthetic process"/>
    <property type="evidence" value="ECO:0007669"/>
    <property type="project" value="TreeGrafter"/>
</dbReference>
<dbReference type="SMART" id="SM00330">
    <property type="entry name" value="PIPKc"/>
    <property type="match status" value="1"/>
</dbReference>
<dbReference type="PANTHER" id="PTHR23086:SF8">
    <property type="entry name" value="PHOSPHATIDYLINOSITOL 5-PHOSPHATE 4-KINASE, ISOFORM A"/>
    <property type="match status" value="1"/>
</dbReference>
<feature type="region of interest" description="Disordered" evidence="2">
    <location>
        <begin position="121"/>
        <end position="153"/>
    </location>
</feature>
<evidence type="ECO:0000256" key="2">
    <source>
        <dbReference type="SAM" id="MobiDB-lite"/>
    </source>
</evidence>
<organism evidence="4 5">
    <name type="scientific">Hanseniaspora valbyensis NRRL Y-1626</name>
    <dbReference type="NCBI Taxonomy" id="766949"/>
    <lineage>
        <taxon>Eukaryota</taxon>
        <taxon>Fungi</taxon>
        <taxon>Dikarya</taxon>
        <taxon>Ascomycota</taxon>
        <taxon>Saccharomycotina</taxon>
        <taxon>Saccharomycetes</taxon>
        <taxon>Saccharomycodales</taxon>
        <taxon>Saccharomycodaceae</taxon>
        <taxon>Hanseniaspora</taxon>
    </lineage>
</organism>
<protein>
    <submittedName>
        <fullName evidence="4">SAICAR synthase-like protein</fullName>
    </submittedName>
</protein>
<evidence type="ECO:0000256" key="1">
    <source>
        <dbReference type="PROSITE-ProRule" id="PRU00781"/>
    </source>
</evidence>
<dbReference type="InterPro" id="IPR023610">
    <property type="entry name" value="PInositol-4/5-P-5/4-kinase"/>
</dbReference>
<dbReference type="Proteomes" id="UP000092321">
    <property type="component" value="Unassembled WGS sequence"/>
</dbReference>
<proteinExistence type="predicted"/>
<dbReference type="Pfam" id="PF01504">
    <property type="entry name" value="PIP5K"/>
    <property type="match status" value="2"/>
</dbReference>
<keyword evidence="1" id="KW-0067">ATP-binding</keyword>